<proteinExistence type="predicted"/>
<dbReference type="GO" id="GO:0006952">
    <property type="term" value="P:defense response"/>
    <property type="evidence" value="ECO:0007669"/>
    <property type="project" value="UniProtKB-KW"/>
</dbReference>
<evidence type="ECO:0000313" key="5">
    <source>
        <dbReference type="EMBL" id="KAB1227685.1"/>
    </source>
</evidence>
<organism evidence="5 6">
    <name type="scientific">Morella rubra</name>
    <name type="common">Chinese bayberry</name>
    <dbReference type="NCBI Taxonomy" id="262757"/>
    <lineage>
        <taxon>Eukaryota</taxon>
        <taxon>Viridiplantae</taxon>
        <taxon>Streptophyta</taxon>
        <taxon>Embryophyta</taxon>
        <taxon>Tracheophyta</taxon>
        <taxon>Spermatophyta</taxon>
        <taxon>Magnoliopsida</taxon>
        <taxon>eudicotyledons</taxon>
        <taxon>Gunneridae</taxon>
        <taxon>Pentapetalae</taxon>
        <taxon>rosids</taxon>
        <taxon>fabids</taxon>
        <taxon>Fagales</taxon>
        <taxon>Myricaceae</taxon>
        <taxon>Morella</taxon>
    </lineage>
</organism>
<dbReference type="InterPro" id="IPR041118">
    <property type="entry name" value="Rx_N"/>
</dbReference>
<sequence>MAEIATLFLSPLLQAFFDKVASGEFVNFFRRRMLDDGLLEKMNIALLSVNAVLEDAEKKQVTSPHVKIWLDKLKDVVFEAEDVWMRLILKPCDPSWMLNIKLLPVRIDEKEAIIDSLLSDEESGKGLFLILLSAWELLCSNRGGMYCYLGRSNTVHAFLLNSNVLVPCLVLFRY</sequence>
<evidence type="ECO:0000256" key="3">
    <source>
        <dbReference type="ARBA" id="ARBA00022821"/>
    </source>
</evidence>
<dbReference type="GO" id="GO:0000166">
    <property type="term" value="F:nucleotide binding"/>
    <property type="evidence" value="ECO:0007669"/>
    <property type="project" value="UniProtKB-KW"/>
</dbReference>
<evidence type="ECO:0000256" key="1">
    <source>
        <dbReference type="ARBA" id="ARBA00022737"/>
    </source>
</evidence>
<dbReference type="Pfam" id="PF18052">
    <property type="entry name" value="Rx_N"/>
    <property type="match status" value="1"/>
</dbReference>
<dbReference type="EMBL" id="RXIC02000019">
    <property type="protein sequence ID" value="KAB1227685.1"/>
    <property type="molecule type" value="Genomic_DNA"/>
</dbReference>
<dbReference type="AlphaFoldDB" id="A0A6A1WQV5"/>
<keyword evidence="2" id="KW-0547">Nucleotide-binding</keyword>
<dbReference type="OrthoDB" id="1194197at2759"/>
<keyword evidence="6" id="KW-1185">Reference proteome</keyword>
<accession>A0A6A1WQV5</accession>
<gene>
    <name evidence="5" type="ORF">CJ030_MR1G005692</name>
</gene>
<feature type="domain" description="Disease resistance N-terminal" evidence="4">
    <location>
        <begin position="8"/>
        <end position="83"/>
    </location>
</feature>
<evidence type="ECO:0000259" key="4">
    <source>
        <dbReference type="Pfam" id="PF18052"/>
    </source>
</evidence>
<evidence type="ECO:0000256" key="2">
    <source>
        <dbReference type="ARBA" id="ARBA00022741"/>
    </source>
</evidence>
<reference evidence="5 6" key="1">
    <citation type="journal article" date="2019" name="Plant Biotechnol. J.">
        <title>The red bayberry genome and genetic basis of sex determination.</title>
        <authorList>
            <person name="Jia H.M."/>
            <person name="Jia H.J."/>
            <person name="Cai Q.L."/>
            <person name="Wang Y."/>
            <person name="Zhao H.B."/>
            <person name="Yang W.F."/>
            <person name="Wang G.Y."/>
            <person name="Li Y.H."/>
            <person name="Zhan D.L."/>
            <person name="Shen Y.T."/>
            <person name="Niu Q.F."/>
            <person name="Chang L."/>
            <person name="Qiu J."/>
            <person name="Zhao L."/>
            <person name="Xie H.B."/>
            <person name="Fu W.Y."/>
            <person name="Jin J."/>
            <person name="Li X.W."/>
            <person name="Jiao Y."/>
            <person name="Zhou C.C."/>
            <person name="Tu T."/>
            <person name="Chai C.Y."/>
            <person name="Gao J.L."/>
            <person name="Fan L.J."/>
            <person name="van de Weg E."/>
            <person name="Wang J.Y."/>
            <person name="Gao Z.S."/>
        </authorList>
    </citation>
    <scope>NUCLEOTIDE SEQUENCE [LARGE SCALE GENOMIC DNA]</scope>
    <source>
        <tissue evidence="5">Leaves</tissue>
    </source>
</reference>
<protein>
    <submittedName>
        <fullName evidence="5">Putative disease resistance RPP13-like protein 1</fullName>
    </submittedName>
</protein>
<name>A0A6A1WQV5_9ROSI</name>
<evidence type="ECO:0000313" key="6">
    <source>
        <dbReference type="Proteomes" id="UP000516437"/>
    </source>
</evidence>
<keyword evidence="1" id="KW-0677">Repeat</keyword>
<dbReference type="Gene3D" id="1.20.5.4130">
    <property type="match status" value="1"/>
</dbReference>
<keyword evidence="3" id="KW-0611">Plant defense</keyword>
<comment type="caution">
    <text evidence="5">The sequence shown here is derived from an EMBL/GenBank/DDBJ whole genome shotgun (WGS) entry which is preliminary data.</text>
</comment>
<dbReference type="Proteomes" id="UP000516437">
    <property type="component" value="Chromosome 1"/>
</dbReference>